<dbReference type="SUPFAM" id="SSF54909">
    <property type="entry name" value="Dimeric alpha+beta barrel"/>
    <property type="match status" value="1"/>
</dbReference>
<dbReference type="OrthoDB" id="668782at2"/>
<dbReference type="InterPro" id="IPR011008">
    <property type="entry name" value="Dimeric_a/b-barrel"/>
</dbReference>
<keyword evidence="4" id="KW-1185">Reference proteome</keyword>
<dbReference type="RefSeq" id="WP_142107408.1">
    <property type="nucleotide sequence ID" value="NZ_VFPH01000003.1"/>
</dbReference>
<dbReference type="Proteomes" id="UP000319818">
    <property type="component" value="Unassembled WGS sequence"/>
</dbReference>
<accession>A0A543FQP6</accession>
<organism evidence="3 4">
    <name type="scientific">Pseudonocardia cypriaca</name>
    <dbReference type="NCBI Taxonomy" id="882449"/>
    <lineage>
        <taxon>Bacteria</taxon>
        <taxon>Bacillati</taxon>
        <taxon>Actinomycetota</taxon>
        <taxon>Actinomycetes</taxon>
        <taxon>Pseudonocardiales</taxon>
        <taxon>Pseudonocardiaceae</taxon>
        <taxon>Pseudonocardia</taxon>
    </lineage>
</organism>
<dbReference type="EMBL" id="VFPH01000003">
    <property type="protein sequence ID" value="TQM36158.1"/>
    <property type="molecule type" value="Genomic_DNA"/>
</dbReference>
<evidence type="ECO:0000313" key="3">
    <source>
        <dbReference type="EMBL" id="TQM36158.1"/>
    </source>
</evidence>
<reference evidence="3 4" key="1">
    <citation type="submission" date="2019-06" db="EMBL/GenBank/DDBJ databases">
        <title>Sequencing the genomes of 1000 actinobacteria strains.</title>
        <authorList>
            <person name="Klenk H.-P."/>
        </authorList>
    </citation>
    <scope>NUCLEOTIDE SEQUENCE [LARGE SCALE GENOMIC DNA]</scope>
    <source>
        <strain evidence="3 4">DSM 45511</strain>
    </source>
</reference>
<gene>
    <name evidence="3" type="ORF">FB388_7612</name>
</gene>
<protein>
    <recommendedName>
        <fullName evidence="2">YCII-related domain-containing protein</fullName>
    </recommendedName>
</protein>
<comment type="caution">
    <text evidence="3">The sequence shown here is derived from an EMBL/GenBank/DDBJ whole genome shotgun (WGS) entry which is preliminary data.</text>
</comment>
<sequence length="122" mass="13166">MKYMLIMQLNPAAFDALTDEQRKEIMEGHGAFMDTIKASGEMVETKALAEPAQSAVVRVRDGVPVVTDGPYLESKEFMGGYYVVDCATRDRALELAALIPDAGVEGLGIEVRPIIFSSGPAD</sequence>
<evidence type="ECO:0000256" key="1">
    <source>
        <dbReference type="ARBA" id="ARBA00007689"/>
    </source>
</evidence>
<dbReference type="Pfam" id="PF03795">
    <property type="entry name" value="YCII"/>
    <property type="match status" value="1"/>
</dbReference>
<evidence type="ECO:0000259" key="2">
    <source>
        <dbReference type="Pfam" id="PF03795"/>
    </source>
</evidence>
<name>A0A543FQP6_9PSEU</name>
<dbReference type="InterPro" id="IPR005545">
    <property type="entry name" value="YCII"/>
</dbReference>
<dbReference type="PANTHER" id="PTHR35174">
    <property type="entry name" value="BLL7171 PROTEIN-RELATED"/>
    <property type="match status" value="1"/>
</dbReference>
<evidence type="ECO:0000313" key="4">
    <source>
        <dbReference type="Proteomes" id="UP000319818"/>
    </source>
</evidence>
<dbReference type="Gene3D" id="3.30.70.1060">
    <property type="entry name" value="Dimeric alpha+beta barrel"/>
    <property type="match status" value="1"/>
</dbReference>
<dbReference type="AlphaFoldDB" id="A0A543FQP6"/>
<proteinExistence type="inferred from homology"/>
<dbReference type="PANTHER" id="PTHR35174:SF3">
    <property type="entry name" value="BLL7171 PROTEIN"/>
    <property type="match status" value="1"/>
</dbReference>
<comment type="similarity">
    <text evidence="1">Belongs to the YciI family.</text>
</comment>
<feature type="domain" description="YCII-related" evidence="2">
    <location>
        <begin position="1"/>
        <end position="106"/>
    </location>
</feature>